<comment type="catalytic activity">
    <reaction evidence="3 6">
        <text>an N-terminal (5-L-glutamyl)-[peptide] + an alpha-amino acid = 5-L-glutamyl amino acid + an N-terminal L-alpha-aminoacyl-[peptide]</text>
        <dbReference type="Rhea" id="RHEA:23904"/>
        <dbReference type="Rhea" id="RHEA-COMP:9780"/>
        <dbReference type="Rhea" id="RHEA-COMP:9795"/>
        <dbReference type="ChEBI" id="CHEBI:77644"/>
        <dbReference type="ChEBI" id="CHEBI:78597"/>
        <dbReference type="ChEBI" id="CHEBI:78599"/>
        <dbReference type="ChEBI" id="CHEBI:78608"/>
        <dbReference type="EC" id="2.3.2.2"/>
    </reaction>
</comment>
<evidence type="ECO:0000256" key="5">
    <source>
        <dbReference type="PIRSR" id="PIRSR600101-2"/>
    </source>
</evidence>
<evidence type="ECO:0000256" key="2">
    <source>
        <dbReference type="ARBA" id="ARBA00001089"/>
    </source>
</evidence>
<dbReference type="SUPFAM" id="SSF56235">
    <property type="entry name" value="N-terminal nucleophile aminohydrolases (Ntn hydrolases)"/>
    <property type="match status" value="1"/>
</dbReference>
<dbReference type="Proteomes" id="UP001145050">
    <property type="component" value="Unassembled WGS sequence"/>
</dbReference>
<evidence type="ECO:0000313" key="7">
    <source>
        <dbReference type="EMBL" id="MDC3424418.1"/>
    </source>
</evidence>
<dbReference type="InterPro" id="IPR000101">
    <property type="entry name" value="GGT_peptidase"/>
</dbReference>
<evidence type="ECO:0000313" key="8">
    <source>
        <dbReference type="Proteomes" id="UP001145050"/>
    </source>
</evidence>
<evidence type="ECO:0000256" key="3">
    <source>
        <dbReference type="ARBA" id="ARBA00047417"/>
    </source>
</evidence>
<feature type="active site" description="Nucleophile" evidence="4">
    <location>
        <position position="356"/>
    </location>
</feature>
<keyword evidence="8" id="KW-1185">Reference proteome</keyword>
<dbReference type="GO" id="GO:0103068">
    <property type="term" value="F:leukotriene C4 gamma-glutamyl transferase activity"/>
    <property type="evidence" value="ECO:0007669"/>
    <property type="project" value="UniProtKB-EC"/>
</dbReference>
<gene>
    <name evidence="7" type="primary">ggt</name>
    <name evidence="7" type="ORF">NC797_07840</name>
</gene>
<dbReference type="EC" id="3.4.19.13" evidence="6"/>
<dbReference type="RefSeq" id="WP_272436223.1">
    <property type="nucleotide sequence ID" value="NZ_JAMQKB010000006.1"/>
</dbReference>
<organism evidence="7 8">
    <name type="scientific">Terrihalobacillus insolitus</name>
    <dbReference type="NCBI Taxonomy" id="2950438"/>
    <lineage>
        <taxon>Bacteria</taxon>
        <taxon>Bacillati</taxon>
        <taxon>Bacillota</taxon>
        <taxon>Bacilli</taxon>
        <taxon>Bacillales</taxon>
        <taxon>Bacillaceae</taxon>
        <taxon>Terrihalobacillus</taxon>
    </lineage>
</organism>
<dbReference type="InterPro" id="IPR029055">
    <property type="entry name" value="Ntn_hydrolases_N"/>
</dbReference>
<comment type="PTM">
    <text evidence="6">Cleaved by autocatalysis into a large and a small subunit.</text>
</comment>
<dbReference type="GO" id="GO:0036374">
    <property type="term" value="F:glutathione hydrolase activity"/>
    <property type="evidence" value="ECO:0007669"/>
    <property type="project" value="UniProtKB-UniRule"/>
</dbReference>
<sequence>MEGFDHLSYPYSSQRMTTVANKGMVATSQPLAAQAGLDILKKGGNAIDAAIATAATLTVVEPTSNGIGGDAFALVWTKGKLHGLNSSGPAPKTISIEKVKEKGHEEIPMFGWTPVTVPGAPGAWAELSDRFGKLPLTDVLKPAIDYAENGYPVSPILGKFWKNAYKKYKEVFTGEEFKHWFETFAPKGRAPEIGEVWRSQDHADTLRSIAETKATSFYQGEIADKIADFSKKYDGFITKEDLASFQPEWVDPISVNYRGYDVWEIPPNGQGLVALMALNIVKGYTFDNRDTVDTFHKQMEAMKLAFADGQQFITDKKDMSHSVEALLSDSYAAQRRSNIGEEALTPEPGTPPKGGTVYLATADNEGNMVSFIQSNYMGFGSGIVVPGTGIALQNRGHNFSLDPHHDNALQAGKRTYHTIIPGFLTKDNKPVGPFGVMGGFMQPQGHLQVVMNTIDFHLNPQAALDAPRWQWMEGKKIMVEPEFPTHIAESLARKGHQIQVLLEKGAFGRGQIIWRDNENGTLYGGTEARTDGTIASY</sequence>
<reference evidence="7" key="1">
    <citation type="submission" date="2022-06" db="EMBL/GenBank/DDBJ databases">
        <title>Aquibacillus sp. a new bacterium isolated from soil saline samples.</title>
        <authorList>
            <person name="Galisteo C."/>
            <person name="De La Haba R."/>
            <person name="Sanchez-Porro C."/>
            <person name="Ventosa A."/>
        </authorList>
    </citation>
    <scope>NUCLEOTIDE SEQUENCE</scope>
    <source>
        <strain evidence="7">3ASR75-11</strain>
    </source>
</reference>
<dbReference type="AlphaFoldDB" id="A0A9X4AND8"/>
<dbReference type="EMBL" id="JAMQKB010000006">
    <property type="protein sequence ID" value="MDC3424418.1"/>
    <property type="molecule type" value="Genomic_DNA"/>
</dbReference>
<evidence type="ECO:0000256" key="1">
    <source>
        <dbReference type="ARBA" id="ARBA00001049"/>
    </source>
</evidence>
<comment type="catalytic activity">
    <reaction evidence="2 6">
        <text>glutathione + H2O = L-cysteinylglycine + L-glutamate</text>
        <dbReference type="Rhea" id="RHEA:28807"/>
        <dbReference type="ChEBI" id="CHEBI:15377"/>
        <dbReference type="ChEBI" id="CHEBI:29985"/>
        <dbReference type="ChEBI" id="CHEBI:57925"/>
        <dbReference type="ChEBI" id="CHEBI:61694"/>
        <dbReference type="EC" id="3.4.19.13"/>
    </reaction>
</comment>
<protein>
    <recommendedName>
        <fullName evidence="6">Glutathione hydrolase proenzyme</fullName>
        <ecNumber evidence="6">2.3.2.2</ecNumber>
        <ecNumber evidence="6">3.4.19.13</ecNumber>
    </recommendedName>
    <component>
        <recommendedName>
            <fullName evidence="6">Glutathione hydrolase large chain</fullName>
        </recommendedName>
    </component>
    <component>
        <recommendedName>
            <fullName evidence="6">Glutathione hydrolase small chain</fullName>
        </recommendedName>
    </component>
</protein>
<comment type="subunit">
    <text evidence="6">This enzyme consists of two polypeptide chains, which are synthesized in precursor form from a single polypeptide.</text>
</comment>
<dbReference type="InterPro" id="IPR052896">
    <property type="entry name" value="GGT-like_enzyme"/>
</dbReference>
<keyword evidence="6" id="KW-0378">Hydrolase</keyword>
<dbReference type="GO" id="GO:0006750">
    <property type="term" value="P:glutathione biosynthetic process"/>
    <property type="evidence" value="ECO:0007669"/>
    <property type="project" value="UniProtKB-KW"/>
</dbReference>
<dbReference type="Gene3D" id="1.10.246.230">
    <property type="match status" value="1"/>
</dbReference>
<dbReference type="InterPro" id="IPR043137">
    <property type="entry name" value="GGT_ssub_C"/>
</dbReference>
<dbReference type="Gene3D" id="3.60.20.40">
    <property type="match status" value="1"/>
</dbReference>
<keyword evidence="6 7" id="KW-0808">Transferase</keyword>
<dbReference type="PANTHER" id="PTHR43881">
    <property type="entry name" value="GAMMA-GLUTAMYLTRANSPEPTIDASE (AFU_ORTHOLOGUE AFUA_4G13580)"/>
    <property type="match status" value="1"/>
</dbReference>
<dbReference type="EC" id="2.3.2.2" evidence="6"/>
<proteinExistence type="inferred from homology"/>
<comment type="similarity">
    <text evidence="6">Belongs to the gamma-glutamyltransferase family.</text>
</comment>
<keyword evidence="6" id="KW-0865">Zymogen</keyword>
<dbReference type="GO" id="GO:0006751">
    <property type="term" value="P:glutathione catabolic process"/>
    <property type="evidence" value="ECO:0007669"/>
    <property type="project" value="UniProtKB-UniRule"/>
</dbReference>
<dbReference type="NCBIfam" id="TIGR00066">
    <property type="entry name" value="g_glut_trans"/>
    <property type="match status" value="1"/>
</dbReference>
<evidence type="ECO:0000256" key="4">
    <source>
        <dbReference type="PIRSR" id="PIRSR600101-1"/>
    </source>
</evidence>
<comment type="catalytic activity">
    <reaction evidence="1 6">
        <text>an S-substituted glutathione + H2O = an S-substituted L-cysteinylglycine + L-glutamate</text>
        <dbReference type="Rhea" id="RHEA:59468"/>
        <dbReference type="ChEBI" id="CHEBI:15377"/>
        <dbReference type="ChEBI" id="CHEBI:29985"/>
        <dbReference type="ChEBI" id="CHEBI:90779"/>
        <dbReference type="ChEBI" id="CHEBI:143103"/>
        <dbReference type="EC" id="3.4.19.13"/>
    </reaction>
</comment>
<evidence type="ECO:0000256" key="6">
    <source>
        <dbReference type="RuleBase" id="RU368036"/>
    </source>
</evidence>
<dbReference type="PANTHER" id="PTHR43881:SF1">
    <property type="entry name" value="GAMMA-GLUTAMYLTRANSPEPTIDASE (AFU_ORTHOLOGUE AFUA_4G13580)"/>
    <property type="match status" value="1"/>
</dbReference>
<dbReference type="PRINTS" id="PR01210">
    <property type="entry name" value="GGTRANSPTASE"/>
</dbReference>
<feature type="binding site" evidence="5">
    <location>
        <position position="439"/>
    </location>
    <ligand>
        <name>L-glutamate</name>
        <dbReference type="ChEBI" id="CHEBI:29985"/>
    </ligand>
</feature>
<name>A0A9X4AND8_9BACI</name>
<accession>A0A9X4AND8</accession>
<comment type="caution">
    <text evidence="7">The sequence shown here is derived from an EMBL/GenBank/DDBJ whole genome shotgun (WGS) entry which is preliminary data.</text>
</comment>
<keyword evidence="6 7" id="KW-0012">Acyltransferase</keyword>
<dbReference type="Pfam" id="PF01019">
    <property type="entry name" value="G_glu_transpept"/>
    <property type="match status" value="1"/>
</dbReference>
<comment type="pathway">
    <text evidence="6">Sulfur metabolism; glutathione metabolism.</text>
</comment>
<keyword evidence="6" id="KW-0317">Glutathione biosynthesis</keyword>